<feature type="domain" description="Histidine kinase" evidence="6">
    <location>
        <begin position="297"/>
        <end position="520"/>
    </location>
</feature>
<dbReference type="EC" id="2.7.13.3" evidence="2"/>
<dbReference type="RefSeq" id="WP_377070591.1">
    <property type="nucleotide sequence ID" value="NZ_JBHMEC010000025.1"/>
</dbReference>
<dbReference type="InterPro" id="IPR003594">
    <property type="entry name" value="HATPase_dom"/>
</dbReference>
<feature type="modified residue" description="4-aspartylphosphate" evidence="4">
    <location>
        <position position="590"/>
    </location>
</feature>
<dbReference type="PROSITE" id="PS50109">
    <property type="entry name" value="HIS_KIN"/>
    <property type="match status" value="1"/>
</dbReference>
<evidence type="ECO:0000256" key="5">
    <source>
        <dbReference type="SAM" id="Phobius"/>
    </source>
</evidence>
<dbReference type="Proteomes" id="UP001589670">
    <property type="component" value="Unassembled WGS sequence"/>
</dbReference>
<keyword evidence="5" id="KW-1133">Transmembrane helix</keyword>
<dbReference type="SMART" id="SM00387">
    <property type="entry name" value="HATPase_c"/>
    <property type="match status" value="1"/>
</dbReference>
<dbReference type="Pfam" id="PF00512">
    <property type="entry name" value="HisKA"/>
    <property type="match status" value="1"/>
</dbReference>
<organism evidence="8 9">
    <name type="scientific">Roseovarius ramblicola</name>
    <dbReference type="NCBI Taxonomy" id="2022336"/>
    <lineage>
        <taxon>Bacteria</taxon>
        <taxon>Pseudomonadati</taxon>
        <taxon>Pseudomonadota</taxon>
        <taxon>Alphaproteobacteria</taxon>
        <taxon>Rhodobacterales</taxon>
        <taxon>Roseobacteraceae</taxon>
        <taxon>Roseovarius</taxon>
    </lineage>
</organism>
<keyword evidence="8" id="KW-0547">Nucleotide-binding</keyword>
<dbReference type="SMART" id="SM00448">
    <property type="entry name" value="REC"/>
    <property type="match status" value="1"/>
</dbReference>
<dbReference type="GO" id="GO:0005524">
    <property type="term" value="F:ATP binding"/>
    <property type="evidence" value="ECO:0007669"/>
    <property type="project" value="UniProtKB-KW"/>
</dbReference>
<dbReference type="Pfam" id="PF02518">
    <property type="entry name" value="HATPase_c"/>
    <property type="match status" value="1"/>
</dbReference>
<dbReference type="Gene3D" id="3.30.565.10">
    <property type="entry name" value="Histidine kinase-like ATPase, C-terminal domain"/>
    <property type="match status" value="1"/>
</dbReference>
<dbReference type="SMART" id="SM00388">
    <property type="entry name" value="HisKA"/>
    <property type="match status" value="1"/>
</dbReference>
<dbReference type="SUPFAM" id="SSF47384">
    <property type="entry name" value="Homodimeric domain of signal transducing histidine kinase"/>
    <property type="match status" value="1"/>
</dbReference>
<sequence length="660" mass="72548">MGIYENAPKIFRDAQGEPAGFWPELTLAILQDLGHQVVWVDCQWAECLELLELDEIDIMPDMAHSAEREARFKLVDHPALYAWSSILVGDSVSVNTIEDLNGLRIAVVEDSIQGEVLLDRLRTDFDQARVIEVGSMDETVRRLSSDEADAAIVNSFFARQPRRREDIRVAPIPFDVSTLHFALSPQSADLLLEALNLAIYEQQTTPGSAFRKAERRWITQQAPALPEWFHTAAAAVIAVLLLSFGMIVALRRAVKIRTARLEDSVTSLKAEIAHRKNAEAKVLEAQRIEALGRLVGGVAHDFNNMLAVIMGNLDMLRDEIRNARAFRLLEDAIRASERGASLTKQLLSFGRRASLKPEVLDISATMPDVHRMISRVLPESIQVEHDQAEGALNTCVDPAQFESALLNLALNARDAMPKGGRLTIETTARRLDSDSVDVLEADLVPGRYVVVSVSDTGHGMPPEVRDKAVEPFFTTKEVGAGSGMGLAMVHGFMKQSNGGLRILSEPGAGTTVELYFKQTDIQSSAPGAQETAPQTTPSGRILMVEDDEYVRNTLLMQLENMGYHVTAVENGQAALERLTSGLDFDLLLTDVVMPGPLQGPSLADRVRERFPDLPVILMSGYAELEDAEGSGPRRDYLLLPKPVRAKDLREVLASKLAAKG</sequence>
<protein>
    <recommendedName>
        <fullName evidence="2">histidine kinase</fullName>
        <ecNumber evidence="2">2.7.13.3</ecNumber>
    </recommendedName>
</protein>
<keyword evidence="3 4" id="KW-0597">Phosphoprotein</keyword>
<keyword evidence="9" id="KW-1185">Reference proteome</keyword>
<dbReference type="InterPro" id="IPR036097">
    <property type="entry name" value="HisK_dim/P_sf"/>
</dbReference>
<dbReference type="InterPro" id="IPR003661">
    <property type="entry name" value="HisK_dim/P_dom"/>
</dbReference>
<dbReference type="Pfam" id="PF00497">
    <property type="entry name" value="SBP_bac_3"/>
    <property type="match status" value="1"/>
</dbReference>
<dbReference type="InterPro" id="IPR001638">
    <property type="entry name" value="Solute-binding_3/MltF_N"/>
</dbReference>
<evidence type="ECO:0000256" key="4">
    <source>
        <dbReference type="PROSITE-ProRule" id="PRU00169"/>
    </source>
</evidence>
<dbReference type="EMBL" id="JBHMEC010000025">
    <property type="protein sequence ID" value="MFB9151023.1"/>
    <property type="molecule type" value="Genomic_DNA"/>
</dbReference>
<dbReference type="InterPro" id="IPR005467">
    <property type="entry name" value="His_kinase_dom"/>
</dbReference>
<dbReference type="SMART" id="SM00062">
    <property type="entry name" value="PBPb"/>
    <property type="match status" value="1"/>
</dbReference>
<dbReference type="SUPFAM" id="SSF53850">
    <property type="entry name" value="Periplasmic binding protein-like II"/>
    <property type="match status" value="1"/>
</dbReference>
<dbReference type="Pfam" id="PF00072">
    <property type="entry name" value="Response_reg"/>
    <property type="match status" value="1"/>
</dbReference>
<dbReference type="PROSITE" id="PS50110">
    <property type="entry name" value="RESPONSE_REGULATORY"/>
    <property type="match status" value="1"/>
</dbReference>
<dbReference type="InterPro" id="IPR011006">
    <property type="entry name" value="CheY-like_superfamily"/>
</dbReference>
<evidence type="ECO:0000256" key="3">
    <source>
        <dbReference type="ARBA" id="ARBA00022553"/>
    </source>
</evidence>
<dbReference type="InterPro" id="IPR036890">
    <property type="entry name" value="HATPase_C_sf"/>
</dbReference>
<name>A0ABV5I2X5_9RHOB</name>
<evidence type="ECO:0000256" key="1">
    <source>
        <dbReference type="ARBA" id="ARBA00000085"/>
    </source>
</evidence>
<dbReference type="Gene3D" id="3.40.50.2300">
    <property type="match status" value="1"/>
</dbReference>
<dbReference type="InterPro" id="IPR001789">
    <property type="entry name" value="Sig_transdc_resp-reg_receiver"/>
</dbReference>
<gene>
    <name evidence="8" type="ORF">ACFFU4_14815</name>
</gene>
<evidence type="ECO:0000259" key="6">
    <source>
        <dbReference type="PROSITE" id="PS50109"/>
    </source>
</evidence>
<keyword evidence="8" id="KW-0067">ATP-binding</keyword>
<evidence type="ECO:0000313" key="9">
    <source>
        <dbReference type="Proteomes" id="UP001589670"/>
    </source>
</evidence>
<keyword evidence="5" id="KW-0472">Membrane</keyword>
<evidence type="ECO:0000256" key="2">
    <source>
        <dbReference type="ARBA" id="ARBA00012438"/>
    </source>
</evidence>
<feature type="domain" description="Response regulatory" evidence="7">
    <location>
        <begin position="540"/>
        <end position="656"/>
    </location>
</feature>
<dbReference type="CDD" id="cd00082">
    <property type="entry name" value="HisKA"/>
    <property type="match status" value="1"/>
</dbReference>
<evidence type="ECO:0000259" key="7">
    <source>
        <dbReference type="PROSITE" id="PS50110"/>
    </source>
</evidence>
<dbReference type="SUPFAM" id="SSF55874">
    <property type="entry name" value="ATPase domain of HSP90 chaperone/DNA topoisomerase II/histidine kinase"/>
    <property type="match status" value="1"/>
</dbReference>
<proteinExistence type="predicted"/>
<dbReference type="SUPFAM" id="SSF52172">
    <property type="entry name" value="CheY-like"/>
    <property type="match status" value="1"/>
</dbReference>
<dbReference type="PANTHER" id="PTHR43065">
    <property type="entry name" value="SENSOR HISTIDINE KINASE"/>
    <property type="match status" value="1"/>
</dbReference>
<accession>A0ABV5I2X5</accession>
<keyword evidence="5" id="KW-0812">Transmembrane</keyword>
<dbReference type="Gene3D" id="3.40.190.10">
    <property type="entry name" value="Periplasmic binding protein-like II"/>
    <property type="match status" value="2"/>
</dbReference>
<dbReference type="Gene3D" id="1.10.287.130">
    <property type="match status" value="1"/>
</dbReference>
<evidence type="ECO:0000313" key="8">
    <source>
        <dbReference type="EMBL" id="MFB9151023.1"/>
    </source>
</evidence>
<dbReference type="PANTHER" id="PTHR43065:SF49">
    <property type="entry name" value="HISTIDINE KINASE"/>
    <property type="match status" value="1"/>
</dbReference>
<comment type="catalytic activity">
    <reaction evidence="1">
        <text>ATP + protein L-histidine = ADP + protein N-phospho-L-histidine.</text>
        <dbReference type="EC" id="2.7.13.3"/>
    </reaction>
</comment>
<dbReference type="InterPro" id="IPR004358">
    <property type="entry name" value="Sig_transdc_His_kin-like_C"/>
</dbReference>
<feature type="transmembrane region" description="Helical" evidence="5">
    <location>
        <begin position="228"/>
        <end position="250"/>
    </location>
</feature>
<comment type="caution">
    <text evidence="8">The sequence shown here is derived from an EMBL/GenBank/DDBJ whole genome shotgun (WGS) entry which is preliminary data.</text>
</comment>
<dbReference type="PRINTS" id="PR00344">
    <property type="entry name" value="BCTRLSENSOR"/>
</dbReference>
<reference evidence="8 9" key="1">
    <citation type="submission" date="2024-09" db="EMBL/GenBank/DDBJ databases">
        <authorList>
            <person name="Sun Q."/>
            <person name="Mori K."/>
        </authorList>
    </citation>
    <scope>NUCLEOTIDE SEQUENCE [LARGE SCALE GENOMIC DNA]</scope>
    <source>
        <strain evidence="8 9">CECT 9424</strain>
    </source>
</reference>